<evidence type="ECO:0000256" key="5">
    <source>
        <dbReference type="ARBA" id="ARBA00023187"/>
    </source>
</evidence>
<evidence type="ECO:0000256" key="8">
    <source>
        <dbReference type="SAM" id="MobiDB-lite"/>
    </source>
</evidence>
<feature type="domain" description="G-patch" evidence="9">
    <location>
        <begin position="286"/>
        <end position="332"/>
    </location>
</feature>
<evidence type="ECO:0000313" key="11">
    <source>
        <dbReference type="Proteomes" id="UP000239899"/>
    </source>
</evidence>
<dbReference type="InterPro" id="IPR000467">
    <property type="entry name" value="G_patch_dom"/>
</dbReference>
<dbReference type="EMBL" id="LHPG02000008">
    <property type="protein sequence ID" value="PRW56706.1"/>
    <property type="molecule type" value="Genomic_DNA"/>
</dbReference>
<evidence type="ECO:0000313" key="10">
    <source>
        <dbReference type="EMBL" id="PRW56706.1"/>
    </source>
</evidence>
<evidence type="ECO:0000256" key="7">
    <source>
        <dbReference type="SAM" id="Coils"/>
    </source>
</evidence>
<dbReference type="PANTHER" id="PTHR23329">
    <property type="entry name" value="TUFTELIN-INTERACTING PROTEIN 11-RELATED"/>
    <property type="match status" value="1"/>
</dbReference>
<keyword evidence="11" id="KW-1185">Reference proteome</keyword>
<feature type="coiled-coil region" evidence="7">
    <location>
        <begin position="440"/>
        <end position="488"/>
    </location>
</feature>
<dbReference type="Pfam" id="PF07842">
    <property type="entry name" value="GCFC"/>
    <property type="match status" value="1"/>
</dbReference>
<keyword evidence="6" id="KW-0539">Nucleus</keyword>
<evidence type="ECO:0000259" key="9">
    <source>
        <dbReference type="PROSITE" id="PS50174"/>
    </source>
</evidence>
<keyword evidence="5" id="KW-0508">mRNA splicing</keyword>
<dbReference type="OrthoDB" id="4822at2759"/>
<dbReference type="Pfam" id="PF01585">
    <property type="entry name" value="G-patch"/>
    <property type="match status" value="1"/>
</dbReference>
<feature type="compositionally biased region" description="Basic and acidic residues" evidence="8">
    <location>
        <begin position="253"/>
        <end position="269"/>
    </location>
</feature>
<feature type="compositionally biased region" description="Gly residues" evidence="8">
    <location>
        <begin position="201"/>
        <end position="221"/>
    </location>
</feature>
<gene>
    <name evidence="10" type="ORF">C2E21_4493</name>
</gene>
<feature type="region of interest" description="Disordered" evidence="8">
    <location>
        <begin position="829"/>
        <end position="853"/>
    </location>
</feature>
<feature type="region of interest" description="Disordered" evidence="8">
    <location>
        <begin position="28"/>
        <end position="142"/>
    </location>
</feature>
<evidence type="ECO:0000256" key="3">
    <source>
        <dbReference type="ARBA" id="ARBA00022664"/>
    </source>
</evidence>
<dbReference type="Pfam" id="PF12457">
    <property type="entry name" value="TIP_N"/>
    <property type="match status" value="1"/>
</dbReference>
<dbReference type="GO" id="GO:0003676">
    <property type="term" value="F:nucleic acid binding"/>
    <property type="evidence" value="ECO:0007669"/>
    <property type="project" value="InterPro"/>
</dbReference>
<dbReference type="PANTHER" id="PTHR23329:SF1">
    <property type="entry name" value="TUFTELIN-INTERACTING PROTEIN 11"/>
    <property type="match status" value="1"/>
</dbReference>
<evidence type="ECO:0000256" key="4">
    <source>
        <dbReference type="ARBA" id="ARBA00022728"/>
    </source>
</evidence>
<dbReference type="InterPro" id="IPR022783">
    <property type="entry name" value="GCFC_dom"/>
</dbReference>
<keyword evidence="3" id="KW-0507">mRNA processing</keyword>
<evidence type="ECO:0000256" key="1">
    <source>
        <dbReference type="ARBA" id="ARBA00004123"/>
    </source>
</evidence>
<sequence length="947" mass="101814">MAHLHDDDEQRNERFDVDADFEGGEWIGGEFFHRGKKQKRQQTAEDRLYGIFAEDSDDEYDRRRGGPGGRGGKRADYSKPVSFVGGGVVQHGPEDGDQQQQEAGPQGPPGSGLGFAPAAGGAGVGAAPAQQQGGHTGIGFSAQAGSHGGIGFGGGGGGGGGGLGFAAGGGGAGGIGFSAGGGGGGAGGIGFSEGGGGAGGMGFPAGGSSGGGRGGGDGLGFTRGHATLAQEEEEEEEALLPSAFGRRIQAAAEQRRKQSEAAARTERAKVKAAAGPKDVGRFEQHTKGIGAKLLSKMGWSEGEGLGKDRKGISKPLEAKLRPKGMGMGFGDYTEHKLVVEGDKEKEKKPEEVVDVKKEAKMWKRKNADQRVKRTFKTADEVLKESEEQPAAAVERQTIIDMRGPQARLVTNLEHLNVEEERGDGGSVPMPELQHNMRLLVDLAENDIQRLDARIRQEKDTAVILGKEQERLKEEAEMAAAAADRMEQVLAAVGRAQAEPLSLQEVEQVYRDLRASYREEYVMYNLAAAGLAQALPRLAQQLAGWSPLDQPGLPVADFAAWRPLLESESAQQGSVLGGGGLGVDLGADQYMRLVAELVLPPLRKELTNDWDPRDAARLERFVEAWEPLLPPSALPYIMESLVLPRLRLAVQGWDPLRDTVALHTWVHPWLPFLGAQMAELWPVIRFKFASALQAWHPSDSSAHVILAPWHKVFDRKDWEQLLARSIVPKLAFALQELVINPLHQELEPFNWVLAWQDVMPLGQMAALFESYFFPKWHAVLRHWLSNSPNYDEVTRWYLGWKSLFPQDLLDQERIRAQLSAALNMMNSSVDGGPPPSSWTAPQPPPAAGYGAAPAAPAAAPVPHYDASDLTLRQLVEQFAEEAGVAFLPKPGRTHEGLQMYGFGLVSCVVDNANSTVKAQLGGSTGWATVSLEQLLAEHQKRAAAKPGK</sequence>
<evidence type="ECO:0000256" key="2">
    <source>
        <dbReference type="ARBA" id="ARBA00010900"/>
    </source>
</evidence>
<keyword evidence="4" id="KW-0747">Spliceosome</keyword>
<dbReference type="AlphaFoldDB" id="A0A2P6TRK8"/>
<feature type="region of interest" description="Disordered" evidence="8">
    <location>
        <begin position="1"/>
        <end position="20"/>
    </location>
</feature>
<feature type="compositionally biased region" description="Pro residues" evidence="8">
    <location>
        <begin position="831"/>
        <end position="845"/>
    </location>
</feature>
<comment type="similarity">
    <text evidence="2">Belongs to the TFP11/STIP family.</text>
</comment>
<dbReference type="InterPro" id="IPR045211">
    <property type="entry name" value="TFP11/STIP/Ntr1"/>
</dbReference>
<feature type="compositionally biased region" description="Basic and acidic residues" evidence="8">
    <location>
        <begin position="1"/>
        <end position="17"/>
    </location>
</feature>
<dbReference type="GO" id="GO:0000390">
    <property type="term" value="P:spliceosomal complex disassembly"/>
    <property type="evidence" value="ECO:0007669"/>
    <property type="project" value="InterPro"/>
</dbReference>
<dbReference type="STRING" id="3076.A0A2P6TRK8"/>
<comment type="caution">
    <text evidence="10">The sequence shown here is derived from an EMBL/GenBank/DDBJ whole genome shotgun (WGS) entry which is preliminary data.</text>
</comment>
<evidence type="ECO:0000256" key="6">
    <source>
        <dbReference type="ARBA" id="ARBA00023242"/>
    </source>
</evidence>
<comment type="subcellular location">
    <subcellularLocation>
        <location evidence="1">Nucleus</location>
    </subcellularLocation>
</comment>
<reference evidence="10 11" key="1">
    <citation type="journal article" date="2018" name="Plant J.">
        <title>Genome sequences of Chlorella sorokiniana UTEX 1602 and Micractinium conductrix SAG 241.80: implications to maltose excretion by a green alga.</title>
        <authorList>
            <person name="Arriola M.B."/>
            <person name="Velmurugan N."/>
            <person name="Zhang Y."/>
            <person name="Plunkett M.H."/>
            <person name="Hondzo H."/>
            <person name="Barney B.M."/>
        </authorList>
    </citation>
    <scope>NUCLEOTIDE SEQUENCE [LARGE SCALE GENOMIC DNA]</scope>
    <source>
        <strain evidence="11">UTEX 1602</strain>
    </source>
</reference>
<feature type="region of interest" description="Disordered" evidence="8">
    <location>
        <begin position="250"/>
        <end position="278"/>
    </location>
</feature>
<proteinExistence type="inferred from homology"/>
<organism evidence="10 11">
    <name type="scientific">Chlorella sorokiniana</name>
    <name type="common">Freshwater green alga</name>
    <dbReference type="NCBI Taxonomy" id="3076"/>
    <lineage>
        <taxon>Eukaryota</taxon>
        <taxon>Viridiplantae</taxon>
        <taxon>Chlorophyta</taxon>
        <taxon>core chlorophytes</taxon>
        <taxon>Trebouxiophyceae</taxon>
        <taxon>Chlorellales</taxon>
        <taxon>Chlorellaceae</taxon>
        <taxon>Chlorella clade</taxon>
        <taxon>Chlorella</taxon>
    </lineage>
</organism>
<feature type="region of interest" description="Disordered" evidence="8">
    <location>
        <begin position="201"/>
        <end position="223"/>
    </location>
</feature>
<dbReference type="SMART" id="SM00443">
    <property type="entry name" value="G_patch"/>
    <property type="match status" value="1"/>
</dbReference>
<dbReference type="InterPro" id="IPR022159">
    <property type="entry name" value="STIP/TFIP11_N"/>
</dbReference>
<dbReference type="GO" id="GO:0071008">
    <property type="term" value="C:U2-type post-mRNA release spliceosomal complex"/>
    <property type="evidence" value="ECO:0007669"/>
    <property type="project" value="TreeGrafter"/>
</dbReference>
<dbReference type="PROSITE" id="PS50174">
    <property type="entry name" value="G_PATCH"/>
    <property type="match status" value="1"/>
</dbReference>
<name>A0A2P6TRK8_CHLSO</name>
<feature type="compositionally biased region" description="Low complexity" evidence="8">
    <location>
        <begin position="114"/>
        <end position="133"/>
    </location>
</feature>
<protein>
    <submittedName>
        <fullName evidence="10">Septin and tuftelin-interacting 1-like protein 1</fullName>
    </submittedName>
</protein>
<dbReference type="Proteomes" id="UP000239899">
    <property type="component" value="Unassembled WGS sequence"/>
</dbReference>
<accession>A0A2P6TRK8</accession>
<keyword evidence="7" id="KW-0175">Coiled coil</keyword>